<name>A0A6A5QXC9_AMPQU</name>
<sequence>MLQCRCSGKRNSIFTAGAVARRLLCLTSHCGRGIRGSRCAVLPVQGGITFAPPATAATYVRLEYICMRTLAPAHPVRVASGCSASPGRVGPARAISHAIMIADQMDCPTQTGDGCQRLRGLVSGPWRLRTHTGYIVCSVYCVCTWPQYTQPLGRS</sequence>
<accession>A0A6A5QXC9</accession>
<gene>
    <name evidence="1" type="ORF">BDU57DRAFT_2777</name>
</gene>
<dbReference type="EMBL" id="ML979132">
    <property type="protein sequence ID" value="KAF1920082.1"/>
    <property type="molecule type" value="Genomic_DNA"/>
</dbReference>
<protein>
    <submittedName>
        <fullName evidence="1">Uncharacterized protein</fullName>
    </submittedName>
</protein>
<organism evidence="1 2">
    <name type="scientific">Ampelomyces quisqualis</name>
    <name type="common">Powdery mildew agent</name>
    <dbReference type="NCBI Taxonomy" id="50730"/>
    <lineage>
        <taxon>Eukaryota</taxon>
        <taxon>Fungi</taxon>
        <taxon>Dikarya</taxon>
        <taxon>Ascomycota</taxon>
        <taxon>Pezizomycotina</taxon>
        <taxon>Dothideomycetes</taxon>
        <taxon>Pleosporomycetidae</taxon>
        <taxon>Pleosporales</taxon>
        <taxon>Pleosporineae</taxon>
        <taxon>Phaeosphaeriaceae</taxon>
        <taxon>Ampelomyces</taxon>
    </lineage>
</organism>
<dbReference type="AlphaFoldDB" id="A0A6A5QXC9"/>
<evidence type="ECO:0000313" key="1">
    <source>
        <dbReference type="EMBL" id="KAF1920082.1"/>
    </source>
</evidence>
<dbReference type="Proteomes" id="UP000800096">
    <property type="component" value="Unassembled WGS sequence"/>
</dbReference>
<reference evidence="1" key="1">
    <citation type="journal article" date="2020" name="Stud. Mycol.">
        <title>101 Dothideomycetes genomes: a test case for predicting lifestyles and emergence of pathogens.</title>
        <authorList>
            <person name="Haridas S."/>
            <person name="Albert R."/>
            <person name="Binder M."/>
            <person name="Bloem J."/>
            <person name="Labutti K."/>
            <person name="Salamov A."/>
            <person name="Andreopoulos B."/>
            <person name="Baker S."/>
            <person name="Barry K."/>
            <person name="Bills G."/>
            <person name="Bluhm B."/>
            <person name="Cannon C."/>
            <person name="Castanera R."/>
            <person name="Culley D."/>
            <person name="Daum C."/>
            <person name="Ezra D."/>
            <person name="Gonzalez J."/>
            <person name="Henrissat B."/>
            <person name="Kuo A."/>
            <person name="Liang C."/>
            <person name="Lipzen A."/>
            <person name="Lutzoni F."/>
            <person name="Magnuson J."/>
            <person name="Mondo S."/>
            <person name="Nolan M."/>
            <person name="Ohm R."/>
            <person name="Pangilinan J."/>
            <person name="Park H.-J."/>
            <person name="Ramirez L."/>
            <person name="Alfaro M."/>
            <person name="Sun H."/>
            <person name="Tritt A."/>
            <person name="Yoshinaga Y."/>
            <person name="Zwiers L.-H."/>
            <person name="Turgeon B."/>
            <person name="Goodwin S."/>
            <person name="Spatafora J."/>
            <person name="Crous P."/>
            <person name="Grigoriev I."/>
        </authorList>
    </citation>
    <scope>NUCLEOTIDE SEQUENCE</scope>
    <source>
        <strain evidence="1">HMLAC05119</strain>
    </source>
</reference>
<evidence type="ECO:0000313" key="2">
    <source>
        <dbReference type="Proteomes" id="UP000800096"/>
    </source>
</evidence>
<proteinExistence type="predicted"/>
<keyword evidence="2" id="KW-1185">Reference proteome</keyword>